<keyword evidence="8" id="KW-1185">Reference proteome</keyword>
<organism evidence="7 8">
    <name type="scientific">Phaeocystidibacter luteus</name>
    <dbReference type="NCBI Taxonomy" id="911197"/>
    <lineage>
        <taxon>Bacteria</taxon>
        <taxon>Pseudomonadati</taxon>
        <taxon>Bacteroidota</taxon>
        <taxon>Flavobacteriia</taxon>
        <taxon>Flavobacteriales</taxon>
        <taxon>Phaeocystidibacteraceae</taxon>
        <taxon>Phaeocystidibacter</taxon>
    </lineage>
</organism>
<protein>
    <submittedName>
        <fullName evidence="7">Matrixin family metalloprotease</fullName>
    </submittedName>
</protein>
<proteinExistence type="predicted"/>
<keyword evidence="3" id="KW-0378">Hydrolase</keyword>
<name>A0A6N6RFF0_9FLAO</name>
<evidence type="ECO:0000313" key="7">
    <source>
        <dbReference type="EMBL" id="KAB2809891.1"/>
    </source>
</evidence>
<accession>A0A6N6RFF0</accession>
<sequence length="597" mass="65513">MKKSLLLSLLLYSMLASGQFNPPIPEGSVFIGRWVLWLTGEPVPHPVLSPAAFGNSDGFLDEEFHLPLEYDPNIQDYDYLDDLNRAVDNWNRETNIANIKVTGASQIPEPWALTNIQPGNLIVSVNEDLNTNVRCDQLPLLGRTEFQSISRECDDSSWPGVGPVLVSAIVYVHPAACFFDLVPSKGHYSMEAVLTHELGHLFGLNHHGTSSLSNVMYRYLEDYTLRGDLGTLDIEAINRLYGHDGRLGGNFDDDYFNSIPCDDFDPEIVGDLTGIPTDGTFNPYSNQPGVSVPPCSNCFRDEGEEGVDCGGNCALPCEVTCTGNSENKRYSGQNPAIWNQTIVNDWITLGDFDGNTPSNVVVKEGAIKNLQAGTKIEISEGVHIEKGAVVDFNIDNCNCPELCSPILPNVFTPNCDGINDFYSIRVNGWTHFSIEVKDLFGRTLYTSSGGLDETGLQMIMWNGLDNEGDPLADSYYLVNVTLTCDCNGLIRELETVLVHVINSSTCMEGTLKNDMSSQNSRNLVYPTNLRVGDKFVIEGIALNGAEVRLLSTSGIALNSSYEQNGFKVPQNSAPGLYEVVLVRSTGRIESIGRIIIH</sequence>
<dbReference type="Pfam" id="PF00413">
    <property type="entry name" value="Peptidase_M10"/>
    <property type="match status" value="1"/>
</dbReference>
<evidence type="ECO:0000259" key="6">
    <source>
        <dbReference type="Pfam" id="PF00413"/>
    </source>
</evidence>
<dbReference type="Gene3D" id="2.60.40.4070">
    <property type="match status" value="1"/>
</dbReference>
<dbReference type="EMBL" id="WBVO01000006">
    <property type="protein sequence ID" value="KAB2809891.1"/>
    <property type="molecule type" value="Genomic_DNA"/>
</dbReference>
<dbReference type="AlphaFoldDB" id="A0A6N6RFF0"/>
<evidence type="ECO:0000256" key="2">
    <source>
        <dbReference type="ARBA" id="ARBA00022723"/>
    </source>
</evidence>
<dbReference type="RefSeq" id="WP_151667391.1">
    <property type="nucleotide sequence ID" value="NZ_WBVO01000006.1"/>
</dbReference>
<keyword evidence="5" id="KW-0732">Signal</keyword>
<dbReference type="GO" id="GO:0031012">
    <property type="term" value="C:extracellular matrix"/>
    <property type="evidence" value="ECO:0007669"/>
    <property type="project" value="InterPro"/>
</dbReference>
<keyword evidence="7" id="KW-0482">Metalloprotease</keyword>
<dbReference type="Pfam" id="PF13585">
    <property type="entry name" value="CHU_C"/>
    <property type="match status" value="1"/>
</dbReference>
<keyword evidence="4" id="KW-0862">Zinc</keyword>
<dbReference type="GO" id="GO:0004222">
    <property type="term" value="F:metalloendopeptidase activity"/>
    <property type="evidence" value="ECO:0007669"/>
    <property type="project" value="InterPro"/>
</dbReference>
<dbReference type="GO" id="GO:0006508">
    <property type="term" value="P:proteolysis"/>
    <property type="evidence" value="ECO:0007669"/>
    <property type="project" value="UniProtKB-KW"/>
</dbReference>
<evidence type="ECO:0000256" key="3">
    <source>
        <dbReference type="ARBA" id="ARBA00022801"/>
    </source>
</evidence>
<evidence type="ECO:0000256" key="1">
    <source>
        <dbReference type="ARBA" id="ARBA00022670"/>
    </source>
</evidence>
<feature type="chain" id="PRO_5026976987" evidence="5">
    <location>
        <begin position="19"/>
        <end position="597"/>
    </location>
</feature>
<comment type="caution">
    <text evidence="7">The sequence shown here is derived from an EMBL/GenBank/DDBJ whole genome shotgun (WGS) entry which is preliminary data.</text>
</comment>
<evidence type="ECO:0000313" key="8">
    <source>
        <dbReference type="Proteomes" id="UP000468650"/>
    </source>
</evidence>
<dbReference type="InterPro" id="IPR024079">
    <property type="entry name" value="MetalloPept_cat_dom_sf"/>
</dbReference>
<dbReference type="Gene3D" id="3.40.390.10">
    <property type="entry name" value="Collagenase (Catalytic Domain)"/>
    <property type="match status" value="1"/>
</dbReference>
<dbReference type="InterPro" id="IPR001818">
    <property type="entry name" value="Pept_M10_metallopeptidase"/>
</dbReference>
<feature type="signal peptide" evidence="5">
    <location>
        <begin position="1"/>
        <end position="18"/>
    </location>
</feature>
<feature type="domain" description="Peptidase M10 metallopeptidase" evidence="6">
    <location>
        <begin position="185"/>
        <end position="242"/>
    </location>
</feature>
<evidence type="ECO:0000256" key="4">
    <source>
        <dbReference type="ARBA" id="ARBA00022833"/>
    </source>
</evidence>
<dbReference type="Proteomes" id="UP000468650">
    <property type="component" value="Unassembled WGS sequence"/>
</dbReference>
<evidence type="ECO:0000256" key="5">
    <source>
        <dbReference type="SAM" id="SignalP"/>
    </source>
</evidence>
<keyword evidence="1 7" id="KW-0645">Protease</keyword>
<dbReference type="OrthoDB" id="9765926at2"/>
<gene>
    <name evidence="7" type="ORF">F8C67_08395</name>
</gene>
<reference evidence="7 8" key="1">
    <citation type="submission" date="2019-09" db="EMBL/GenBank/DDBJ databases">
        <title>Genomes of family Cryomorphaceae.</title>
        <authorList>
            <person name="Bowman J.P."/>
        </authorList>
    </citation>
    <scope>NUCLEOTIDE SEQUENCE [LARGE SCALE GENOMIC DNA]</scope>
    <source>
        <strain evidence="7 8">LMG 25704</strain>
    </source>
</reference>
<dbReference type="SUPFAM" id="SSF55486">
    <property type="entry name" value="Metalloproteases ('zincins'), catalytic domain"/>
    <property type="match status" value="1"/>
</dbReference>
<keyword evidence="2" id="KW-0479">Metal-binding</keyword>
<dbReference type="GO" id="GO:0008270">
    <property type="term" value="F:zinc ion binding"/>
    <property type="evidence" value="ECO:0007669"/>
    <property type="project" value="InterPro"/>
</dbReference>